<proteinExistence type="inferred from homology"/>
<dbReference type="PANTHER" id="PTHR10381">
    <property type="entry name" value="ATP-DEPENDENT CLP PROTEASE PROTEOLYTIC SUBUNIT"/>
    <property type="match status" value="1"/>
</dbReference>
<feature type="active site" evidence="6">
    <location>
        <position position="58"/>
    </location>
</feature>
<comment type="caution">
    <text evidence="8">The sequence shown here is derived from an EMBL/GenBank/DDBJ whole genome shotgun (WGS) entry which is preliminary data.</text>
</comment>
<dbReference type="GO" id="GO:0004252">
    <property type="term" value="F:serine-type endopeptidase activity"/>
    <property type="evidence" value="ECO:0007669"/>
    <property type="project" value="UniProtKB-EC"/>
</dbReference>
<dbReference type="PANTHER" id="PTHR10381:SF12">
    <property type="entry name" value="ATP-DEPENDENT CLP PROTEASE PROTEOLYTIC SUBUNIT 5, CHLOROPLASTIC"/>
    <property type="match status" value="1"/>
</dbReference>
<evidence type="ECO:0000256" key="7">
    <source>
        <dbReference type="RuleBase" id="RU003567"/>
    </source>
</evidence>
<dbReference type="PRINTS" id="PR00127">
    <property type="entry name" value="CLPPROTEASEP"/>
</dbReference>
<evidence type="ECO:0000256" key="6">
    <source>
        <dbReference type="PROSITE-ProRule" id="PRU10086"/>
    </source>
</evidence>
<dbReference type="GO" id="GO:0009368">
    <property type="term" value="C:endopeptidase Clp complex"/>
    <property type="evidence" value="ECO:0007669"/>
    <property type="project" value="TreeGrafter"/>
</dbReference>
<dbReference type="EMBL" id="JADCNM010000001">
    <property type="protein sequence ID" value="KAG0502739.1"/>
    <property type="molecule type" value="Genomic_DNA"/>
</dbReference>
<dbReference type="PROSITE" id="PS00382">
    <property type="entry name" value="CLP_PROTEASE_HIS"/>
    <property type="match status" value="1"/>
</dbReference>
<comment type="catalytic activity">
    <reaction evidence="5 6">
        <text>Hydrolysis of proteins to small peptides in the presence of ATP and magnesium. alpha-casein is the usual test substrate. In the absence of ATP, only oligopeptides shorter than five residues are hydrolyzed (such as succinyl-Leu-Tyr-|-NHMec, and Leu-Tyr-Leu-|-Tyr-Trp, in which cleavage of the -Tyr-|-Leu- and -Tyr-|-Trp bonds also occurs).</text>
        <dbReference type="EC" id="3.4.21.92"/>
    </reaction>
</comment>
<evidence type="ECO:0000313" key="9">
    <source>
        <dbReference type="Proteomes" id="UP000639772"/>
    </source>
</evidence>
<dbReference type="Gene3D" id="3.90.226.10">
    <property type="entry name" value="2-enoyl-CoA Hydratase, Chain A, domain 1"/>
    <property type="match status" value="1"/>
</dbReference>
<accession>A0A835S704</accession>
<comment type="similarity">
    <text evidence="1 7">Belongs to the peptidase S14 family.</text>
</comment>
<name>A0A835S704_VANPL</name>
<evidence type="ECO:0000256" key="4">
    <source>
        <dbReference type="ARBA" id="ARBA00022825"/>
    </source>
</evidence>
<gene>
    <name evidence="8" type="ORF">HPP92_002811</name>
</gene>
<keyword evidence="2" id="KW-0645">Protease</keyword>
<dbReference type="GO" id="GO:0006515">
    <property type="term" value="P:protein quality control for misfolded or incompletely synthesized proteins"/>
    <property type="evidence" value="ECO:0007669"/>
    <property type="project" value="TreeGrafter"/>
</dbReference>
<evidence type="ECO:0000313" key="8">
    <source>
        <dbReference type="EMBL" id="KAG0502739.1"/>
    </source>
</evidence>
<sequence length="76" mass="8225">MLSKNSSQIDGIILSQKHFCLSIAFEKLIKELTMGAFILSSGTKGKRFSLPNTRIMIHQPIGGGQGTQTEMGNTGK</sequence>
<evidence type="ECO:0000256" key="3">
    <source>
        <dbReference type="ARBA" id="ARBA00022801"/>
    </source>
</evidence>
<dbReference type="InterPro" id="IPR023562">
    <property type="entry name" value="ClpP/TepA"/>
</dbReference>
<dbReference type="InterPro" id="IPR033135">
    <property type="entry name" value="ClpP_His_AS"/>
</dbReference>
<evidence type="ECO:0000256" key="5">
    <source>
        <dbReference type="ARBA" id="ARBA00034021"/>
    </source>
</evidence>
<dbReference type="InterPro" id="IPR029045">
    <property type="entry name" value="ClpP/crotonase-like_dom_sf"/>
</dbReference>
<dbReference type="GO" id="GO:0009536">
    <property type="term" value="C:plastid"/>
    <property type="evidence" value="ECO:0007669"/>
    <property type="project" value="UniProtKB-ARBA"/>
</dbReference>
<keyword evidence="3" id="KW-0378">Hydrolase</keyword>
<dbReference type="GO" id="GO:0004176">
    <property type="term" value="F:ATP-dependent peptidase activity"/>
    <property type="evidence" value="ECO:0007669"/>
    <property type="project" value="InterPro"/>
</dbReference>
<dbReference type="InterPro" id="IPR001907">
    <property type="entry name" value="ClpP"/>
</dbReference>
<dbReference type="AlphaFoldDB" id="A0A835S704"/>
<dbReference type="SUPFAM" id="SSF52096">
    <property type="entry name" value="ClpP/crotonase"/>
    <property type="match status" value="1"/>
</dbReference>
<organism evidence="8 9">
    <name type="scientific">Vanilla planifolia</name>
    <name type="common">Vanilla</name>
    <dbReference type="NCBI Taxonomy" id="51239"/>
    <lineage>
        <taxon>Eukaryota</taxon>
        <taxon>Viridiplantae</taxon>
        <taxon>Streptophyta</taxon>
        <taxon>Embryophyta</taxon>
        <taxon>Tracheophyta</taxon>
        <taxon>Spermatophyta</taxon>
        <taxon>Magnoliopsida</taxon>
        <taxon>Liliopsida</taxon>
        <taxon>Asparagales</taxon>
        <taxon>Orchidaceae</taxon>
        <taxon>Vanilloideae</taxon>
        <taxon>Vanilleae</taxon>
        <taxon>Vanilla</taxon>
    </lineage>
</organism>
<dbReference type="GO" id="GO:0051117">
    <property type="term" value="F:ATPase binding"/>
    <property type="evidence" value="ECO:0007669"/>
    <property type="project" value="TreeGrafter"/>
</dbReference>
<dbReference type="Pfam" id="PF00574">
    <property type="entry name" value="CLP_protease"/>
    <property type="match status" value="1"/>
</dbReference>
<dbReference type="Proteomes" id="UP000639772">
    <property type="component" value="Chromosome 1"/>
</dbReference>
<protein>
    <recommendedName>
        <fullName evidence="7">ATP-dependent Clp protease proteolytic subunit</fullName>
    </recommendedName>
</protein>
<reference evidence="8 9" key="1">
    <citation type="journal article" date="2020" name="Nat. Food">
        <title>A phased Vanilla planifolia genome enables genetic improvement of flavour and production.</title>
        <authorList>
            <person name="Hasing T."/>
            <person name="Tang H."/>
            <person name="Brym M."/>
            <person name="Khazi F."/>
            <person name="Huang T."/>
            <person name="Chambers A.H."/>
        </authorList>
    </citation>
    <scope>NUCLEOTIDE SEQUENCE [LARGE SCALE GENOMIC DNA]</scope>
    <source>
        <tissue evidence="8">Leaf</tissue>
    </source>
</reference>
<evidence type="ECO:0000256" key="1">
    <source>
        <dbReference type="ARBA" id="ARBA00007039"/>
    </source>
</evidence>
<dbReference type="OrthoDB" id="1429244at2759"/>
<evidence type="ECO:0000256" key="2">
    <source>
        <dbReference type="ARBA" id="ARBA00022670"/>
    </source>
</evidence>
<keyword evidence="4" id="KW-0720">Serine protease</keyword>